<dbReference type="OrthoDB" id="7552280at2759"/>
<accession>A0A0J7K3N5</accession>
<comment type="caution">
    <text evidence="2">The sequence shown here is derived from an EMBL/GenBank/DDBJ whole genome shotgun (WGS) entry which is preliminary data.</text>
</comment>
<reference evidence="2 3" key="1">
    <citation type="submission" date="2015-04" db="EMBL/GenBank/DDBJ databases">
        <title>Lasius niger genome sequencing.</title>
        <authorList>
            <person name="Konorov E.A."/>
            <person name="Nikitin M.A."/>
            <person name="Kirill M.V."/>
            <person name="Chang P."/>
        </authorList>
    </citation>
    <scope>NUCLEOTIDE SEQUENCE [LARGE SCALE GENOMIC DNA]</scope>
    <source>
        <tissue evidence="2">Whole</tissue>
    </source>
</reference>
<dbReference type="AlphaFoldDB" id="A0A0J7K3N5"/>
<evidence type="ECO:0000259" key="1">
    <source>
        <dbReference type="Pfam" id="PF26634"/>
    </source>
</evidence>
<organism evidence="2 3">
    <name type="scientific">Lasius niger</name>
    <name type="common">Black garden ant</name>
    <dbReference type="NCBI Taxonomy" id="67767"/>
    <lineage>
        <taxon>Eukaryota</taxon>
        <taxon>Metazoa</taxon>
        <taxon>Ecdysozoa</taxon>
        <taxon>Arthropoda</taxon>
        <taxon>Hexapoda</taxon>
        <taxon>Insecta</taxon>
        <taxon>Pterygota</taxon>
        <taxon>Neoptera</taxon>
        <taxon>Endopterygota</taxon>
        <taxon>Hymenoptera</taxon>
        <taxon>Apocrita</taxon>
        <taxon>Aculeata</taxon>
        <taxon>Formicoidea</taxon>
        <taxon>Formicidae</taxon>
        <taxon>Formicinae</taxon>
        <taxon>Lasius</taxon>
        <taxon>Lasius</taxon>
    </lineage>
</organism>
<dbReference type="PANTHER" id="PTHR35374">
    <property type="entry name" value="CYCLIN-DEPENDENT KINASE 11A-LIKE"/>
    <property type="match status" value="1"/>
</dbReference>
<protein>
    <recommendedName>
        <fullName evidence="1">DUF8207 domain-containing protein</fullName>
    </recommendedName>
</protein>
<dbReference type="PaxDb" id="67767-A0A0J7K3N5"/>
<keyword evidence="3" id="KW-1185">Reference proteome</keyword>
<sequence>AKTSESIRKKHRALKTGKIDDDIAVTTHFRPIIEPLQKIVDNSIAVKNEPESNTDVKIKTLPIKRYKEDEKEEEEEEEAPKKRKRLNANWDIPRVRNILKPLNASLHELPITSTPLTSPRSVQPMIPKTLVNENVFETTGNTFETSVRNRLESPEGQEMLREHLGPLGHKYIGALLGGDKKHEIDHVYGVYFDKNEMMLGNKRFDVDKDDAVIIDNVRYIGTPGLYELIFKRIPDDIIYVGDDLQKYKSILLATNTHKRNYDAQGHLRSNRGYKYKQIIAPLMSIEPKKPKSGRGVSMPRAMTLPNDKIDYVHWDDPNELVDRLRLLDASRQAGHNAHDNEILSIIEELREAGIIIN</sequence>
<name>A0A0J7K3N5_LASNI</name>
<gene>
    <name evidence="2" type="ORF">RF55_16813</name>
</gene>
<dbReference type="InterPro" id="IPR058520">
    <property type="entry name" value="DUF8207"/>
</dbReference>
<dbReference type="PANTHER" id="PTHR35374:SF1">
    <property type="entry name" value="PROTEIN KINASE DOMAIN-CONTAINING PROTEIN"/>
    <property type="match status" value="1"/>
</dbReference>
<proteinExistence type="predicted"/>
<feature type="non-terminal residue" evidence="2">
    <location>
        <position position="1"/>
    </location>
</feature>
<evidence type="ECO:0000313" key="2">
    <source>
        <dbReference type="EMBL" id="KMQ84957.1"/>
    </source>
</evidence>
<dbReference type="EMBL" id="LBMM01015012">
    <property type="protein sequence ID" value="KMQ84957.1"/>
    <property type="molecule type" value="Genomic_DNA"/>
</dbReference>
<feature type="domain" description="DUF8207" evidence="1">
    <location>
        <begin position="183"/>
        <end position="283"/>
    </location>
</feature>
<evidence type="ECO:0000313" key="3">
    <source>
        <dbReference type="Proteomes" id="UP000036403"/>
    </source>
</evidence>
<dbReference type="Pfam" id="PF26634">
    <property type="entry name" value="DUF8207"/>
    <property type="match status" value="1"/>
</dbReference>
<dbReference type="Proteomes" id="UP000036403">
    <property type="component" value="Unassembled WGS sequence"/>
</dbReference>